<dbReference type="AlphaFoldDB" id="A0A2V3TTS1"/>
<comment type="similarity">
    <text evidence="1">Belongs to the short-chain dehydrogenases/reductases (SDR) family.</text>
</comment>
<dbReference type="InterPro" id="IPR057326">
    <property type="entry name" value="KR_dom"/>
</dbReference>
<dbReference type="Pfam" id="PF13561">
    <property type="entry name" value="adh_short_C2"/>
    <property type="match status" value="1"/>
</dbReference>
<protein>
    <submittedName>
        <fullName evidence="5">NAD(P)-dependent dehydrogenase (Short-subunit alcohol dehydrogenase family)</fullName>
    </submittedName>
</protein>
<keyword evidence="6" id="KW-1185">Reference proteome</keyword>
<sequence length="254" mass="25783">MTDQTQKAGRLVGRRVVIAGGGSGIGLATARLFAREDASVMIFDRDLAAARAAAAACGGAGVAVDIADEKALVAAIATAEEILGGIDGLVNTAGVFDPATLADTDLDLWSRMIAVNLTGTYLLCRHVLPALRRETGGTIVTLGSATGLMPTGPGSAAYAAAKGGVVALTRALAAEVAPAVRVNCVCPGMVDTPMTTTVLRDHEGNTKPTVTNNYALRRAATPDEIAAAVLFLTSSESSFVTGTTLAVDGGRTYH</sequence>
<dbReference type="EMBL" id="QJJK01000016">
    <property type="protein sequence ID" value="PXW52486.1"/>
    <property type="molecule type" value="Genomic_DNA"/>
</dbReference>
<name>A0A2V3TTS1_9HYPH</name>
<dbReference type="SMART" id="SM00822">
    <property type="entry name" value="PKS_KR"/>
    <property type="match status" value="1"/>
</dbReference>
<evidence type="ECO:0000256" key="2">
    <source>
        <dbReference type="ARBA" id="ARBA00023002"/>
    </source>
</evidence>
<keyword evidence="2" id="KW-0560">Oxidoreductase</keyword>
<accession>A0A2V3TTS1</accession>
<keyword evidence="3" id="KW-0520">NAD</keyword>
<organism evidence="5 6">
    <name type="scientific">Chelatococcus asaccharovorans</name>
    <dbReference type="NCBI Taxonomy" id="28210"/>
    <lineage>
        <taxon>Bacteria</taxon>
        <taxon>Pseudomonadati</taxon>
        <taxon>Pseudomonadota</taxon>
        <taxon>Alphaproteobacteria</taxon>
        <taxon>Hyphomicrobiales</taxon>
        <taxon>Chelatococcaceae</taxon>
        <taxon>Chelatococcus</taxon>
    </lineage>
</organism>
<dbReference type="PANTHER" id="PTHR24321:SF8">
    <property type="entry name" value="ESTRADIOL 17-BETA-DEHYDROGENASE 8-RELATED"/>
    <property type="match status" value="1"/>
</dbReference>
<dbReference type="FunFam" id="3.40.50.720:FF:000084">
    <property type="entry name" value="Short-chain dehydrogenase reductase"/>
    <property type="match status" value="1"/>
</dbReference>
<dbReference type="PRINTS" id="PR00081">
    <property type="entry name" value="GDHRDH"/>
</dbReference>
<dbReference type="RefSeq" id="WP_110377967.1">
    <property type="nucleotide sequence ID" value="NZ_CAKNFM010000004.1"/>
</dbReference>
<dbReference type="OrthoDB" id="9780084at2"/>
<evidence type="ECO:0000256" key="1">
    <source>
        <dbReference type="ARBA" id="ARBA00006484"/>
    </source>
</evidence>
<dbReference type="PRINTS" id="PR00080">
    <property type="entry name" value="SDRFAMILY"/>
</dbReference>
<proteinExistence type="inferred from homology"/>
<dbReference type="Gene3D" id="3.40.50.720">
    <property type="entry name" value="NAD(P)-binding Rossmann-like Domain"/>
    <property type="match status" value="1"/>
</dbReference>
<dbReference type="InterPro" id="IPR036291">
    <property type="entry name" value="NAD(P)-bd_dom_sf"/>
</dbReference>
<dbReference type="InterPro" id="IPR020904">
    <property type="entry name" value="Sc_DH/Rdtase_CS"/>
</dbReference>
<reference evidence="5 6" key="1">
    <citation type="submission" date="2018-05" db="EMBL/GenBank/DDBJ databases">
        <title>Genomic Encyclopedia of Type Strains, Phase IV (KMG-IV): sequencing the most valuable type-strain genomes for metagenomic binning, comparative biology and taxonomic classification.</title>
        <authorList>
            <person name="Goeker M."/>
        </authorList>
    </citation>
    <scope>NUCLEOTIDE SEQUENCE [LARGE SCALE GENOMIC DNA]</scope>
    <source>
        <strain evidence="5 6">DSM 6462</strain>
    </source>
</reference>
<dbReference type="GO" id="GO:0016491">
    <property type="term" value="F:oxidoreductase activity"/>
    <property type="evidence" value="ECO:0007669"/>
    <property type="project" value="UniProtKB-KW"/>
</dbReference>
<gene>
    <name evidence="5" type="ORF">C7450_11660</name>
</gene>
<evidence type="ECO:0000313" key="6">
    <source>
        <dbReference type="Proteomes" id="UP000248021"/>
    </source>
</evidence>
<dbReference type="Proteomes" id="UP000248021">
    <property type="component" value="Unassembled WGS sequence"/>
</dbReference>
<evidence type="ECO:0000256" key="3">
    <source>
        <dbReference type="ARBA" id="ARBA00023027"/>
    </source>
</evidence>
<dbReference type="CDD" id="cd05233">
    <property type="entry name" value="SDR_c"/>
    <property type="match status" value="1"/>
</dbReference>
<evidence type="ECO:0000313" key="5">
    <source>
        <dbReference type="EMBL" id="PXW52486.1"/>
    </source>
</evidence>
<feature type="domain" description="Ketoreductase" evidence="4">
    <location>
        <begin position="14"/>
        <end position="192"/>
    </location>
</feature>
<evidence type="ECO:0000259" key="4">
    <source>
        <dbReference type="SMART" id="SM00822"/>
    </source>
</evidence>
<dbReference type="InterPro" id="IPR002347">
    <property type="entry name" value="SDR_fam"/>
</dbReference>
<dbReference type="PANTHER" id="PTHR24321">
    <property type="entry name" value="DEHYDROGENASES, SHORT CHAIN"/>
    <property type="match status" value="1"/>
</dbReference>
<dbReference type="SUPFAM" id="SSF51735">
    <property type="entry name" value="NAD(P)-binding Rossmann-fold domains"/>
    <property type="match status" value="1"/>
</dbReference>
<comment type="caution">
    <text evidence="5">The sequence shown here is derived from an EMBL/GenBank/DDBJ whole genome shotgun (WGS) entry which is preliminary data.</text>
</comment>
<dbReference type="PROSITE" id="PS00061">
    <property type="entry name" value="ADH_SHORT"/>
    <property type="match status" value="1"/>
</dbReference>